<organism evidence="1 2">
    <name type="scientific">Meloidogyne enterolobii</name>
    <name type="common">Root-knot nematode worm</name>
    <name type="synonym">Meloidogyne mayaguensis</name>
    <dbReference type="NCBI Taxonomy" id="390850"/>
    <lineage>
        <taxon>Eukaryota</taxon>
        <taxon>Metazoa</taxon>
        <taxon>Ecdysozoa</taxon>
        <taxon>Nematoda</taxon>
        <taxon>Chromadorea</taxon>
        <taxon>Rhabditida</taxon>
        <taxon>Tylenchina</taxon>
        <taxon>Tylenchomorpha</taxon>
        <taxon>Tylenchoidea</taxon>
        <taxon>Meloidogynidae</taxon>
        <taxon>Meloidogyninae</taxon>
        <taxon>Meloidogyne</taxon>
    </lineage>
</organism>
<protein>
    <submittedName>
        <fullName evidence="1">Uncharacterized protein</fullName>
    </submittedName>
</protein>
<sequence length="108" mass="12723">MPNIHEKWEIEEITEIAKDSIENGGIKLQKNEASKYLKKISDFSEIYKISYNSVKVYYYKIRNNLIAEQEKVNKETMQKELSKGKSKQKIEEINGNVCIKKSFNLKFL</sequence>
<reference evidence="1 2" key="1">
    <citation type="submission" date="2020-08" db="EMBL/GenBank/DDBJ databases">
        <authorList>
            <person name="Koutsovoulos G."/>
            <person name="Danchin GJ E."/>
        </authorList>
    </citation>
    <scope>NUCLEOTIDE SEQUENCE [LARGE SCALE GENOMIC DNA]</scope>
</reference>
<evidence type="ECO:0000313" key="2">
    <source>
        <dbReference type="Proteomes" id="UP000580250"/>
    </source>
</evidence>
<dbReference type="Proteomes" id="UP000580250">
    <property type="component" value="Unassembled WGS sequence"/>
</dbReference>
<accession>A0A6V7WAX4</accession>
<dbReference type="EMBL" id="CAJEWN010000498">
    <property type="protein sequence ID" value="CAD2184356.1"/>
    <property type="molecule type" value="Genomic_DNA"/>
</dbReference>
<comment type="caution">
    <text evidence="1">The sequence shown here is derived from an EMBL/GenBank/DDBJ whole genome shotgun (WGS) entry which is preliminary data.</text>
</comment>
<dbReference type="AlphaFoldDB" id="A0A6V7WAX4"/>
<name>A0A6V7WAX4_MELEN</name>
<proteinExistence type="predicted"/>
<evidence type="ECO:0000313" key="1">
    <source>
        <dbReference type="EMBL" id="CAD2184356.1"/>
    </source>
</evidence>
<gene>
    <name evidence="1" type="ORF">MENT_LOCUS36702</name>
</gene>